<gene>
    <name evidence="11" type="ORF">E5163_15300</name>
</gene>
<dbReference type="InterPro" id="IPR027304">
    <property type="entry name" value="Trigger_fact/SurA_dom_sf"/>
</dbReference>
<comment type="caution">
    <text evidence="11">The sequence shown here is derived from an EMBL/GenBank/DDBJ whole genome shotgun (WGS) entry which is preliminary data.</text>
</comment>
<dbReference type="EMBL" id="SRXW01000006">
    <property type="protein sequence ID" value="TGY87430.1"/>
    <property type="molecule type" value="Genomic_DNA"/>
</dbReference>
<evidence type="ECO:0000259" key="10">
    <source>
        <dbReference type="Pfam" id="PF13145"/>
    </source>
</evidence>
<keyword evidence="4 9" id="KW-1133">Transmembrane helix</keyword>
<sequence>MSRSCASPSASRNASIHDRSSERPCIFQFAAISLRRTAPLLRSAGSSGSDSSADRAGQRAAPPGAAPACWPRRSPLGSRATEIVLPGEAPKPAPHVMLAAIRSLARSPVAVLIIIVPLLAAFALFGVTDVFRVGSTAAVTVGGEQISARELASTWTRQLRQIQQQSPGFTAEQAEEIGLPEQVLNQLIAETAVDAKANALGLAVPSEEVREAISAIEAFNNPFTGRFDRQAYSQALSNAGFTEAEFEASVREDLVRRQLVMPLLSGIAAPEVMGEARRAFTNERRTIEALFLSPSLAGDVPEPTTEELSAFITENERFFQRPELRRFTLVRTAPDLVLHDVEVPEEDLRQLYEVRLENGELAEPATRSLRHWAAPDQATAEAAAARLNEGAAPPAVADEFGLGEPVDLDDVQGYEIPDSAIADAAFGLARGEAAAIEARLGWRVVYVDAASDPVAPSFDEARDALFEDLAADRAEEVVLDKLAVFEEQRAAGLTLSEAAAEAGIPVERFDFVAQSGASAQGFAVQGLADEAEILTAVFELPEGFDSDLTSYGDGGYFVVRVDAIEPAHLPEVEDVRDEAETFWRFRQVDDRLHEQVEAAMARVAAGESLNAIADELGAGARVEVATLLRTETAGPFSQQMVQQAFGMGQGEPFETRAGDQRTQAIAVVTEIIPPAEGPVPPETLQGVREGLEADLSQLVQSGLLNEYEIRRNPDIIDQALGRSAPQ</sequence>
<dbReference type="SUPFAM" id="SSF109998">
    <property type="entry name" value="Triger factor/SurA peptide-binding domain-like"/>
    <property type="match status" value="1"/>
</dbReference>
<dbReference type="PANTHER" id="PTHR47529">
    <property type="entry name" value="PEPTIDYL-PROLYL CIS-TRANS ISOMERASE D"/>
    <property type="match status" value="1"/>
</dbReference>
<dbReference type="GO" id="GO:0003755">
    <property type="term" value="F:peptidyl-prolyl cis-trans isomerase activity"/>
    <property type="evidence" value="ECO:0007669"/>
    <property type="project" value="InterPro"/>
</dbReference>
<reference evidence="11 12" key="1">
    <citation type="journal article" date="2017" name="Int. J. Syst. Evol. Microbiol.">
        <title>Marinicauda algicola sp. nov., isolated from a marine red alga Rhodosorus marinus.</title>
        <authorList>
            <person name="Jeong S.E."/>
            <person name="Jeon S.H."/>
            <person name="Chun B.H."/>
            <person name="Kim D.W."/>
            <person name="Jeon C.O."/>
        </authorList>
    </citation>
    <scope>NUCLEOTIDE SEQUENCE [LARGE SCALE GENOMIC DNA]</scope>
    <source>
        <strain evidence="11 12">JCM 31718</strain>
    </source>
</reference>
<feature type="compositionally biased region" description="Polar residues" evidence="8">
    <location>
        <begin position="1"/>
        <end position="14"/>
    </location>
</feature>
<feature type="compositionally biased region" description="Low complexity" evidence="8">
    <location>
        <begin position="58"/>
        <end position="72"/>
    </location>
</feature>
<evidence type="ECO:0000256" key="7">
    <source>
        <dbReference type="ARBA" id="ARBA00038408"/>
    </source>
</evidence>
<evidence type="ECO:0000256" key="1">
    <source>
        <dbReference type="ARBA" id="ARBA00004401"/>
    </source>
</evidence>
<dbReference type="InterPro" id="IPR000297">
    <property type="entry name" value="PPIase_PpiC"/>
</dbReference>
<evidence type="ECO:0000256" key="5">
    <source>
        <dbReference type="ARBA" id="ARBA00023136"/>
    </source>
</evidence>
<evidence type="ECO:0000256" key="6">
    <source>
        <dbReference type="ARBA" id="ARBA00023186"/>
    </source>
</evidence>
<dbReference type="PANTHER" id="PTHR47529:SF1">
    <property type="entry name" value="PERIPLASMIC CHAPERONE PPID"/>
    <property type="match status" value="1"/>
</dbReference>
<dbReference type="AlphaFoldDB" id="A0A4S2GWE0"/>
<evidence type="ECO:0000256" key="9">
    <source>
        <dbReference type="SAM" id="Phobius"/>
    </source>
</evidence>
<evidence type="ECO:0000313" key="11">
    <source>
        <dbReference type="EMBL" id="TGY87430.1"/>
    </source>
</evidence>
<organism evidence="11 12">
    <name type="scientific">Marinicauda algicola</name>
    <dbReference type="NCBI Taxonomy" id="2029849"/>
    <lineage>
        <taxon>Bacteria</taxon>
        <taxon>Pseudomonadati</taxon>
        <taxon>Pseudomonadota</taxon>
        <taxon>Alphaproteobacteria</taxon>
        <taxon>Maricaulales</taxon>
        <taxon>Maricaulaceae</taxon>
        <taxon>Marinicauda</taxon>
    </lineage>
</organism>
<dbReference type="Pfam" id="PF13624">
    <property type="entry name" value="SurA_N_3"/>
    <property type="match status" value="1"/>
</dbReference>
<evidence type="ECO:0000313" key="12">
    <source>
        <dbReference type="Proteomes" id="UP000308054"/>
    </source>
</evidence>
<evidence type="ECO:0000256" key="2">
    <source>
        <dbReference type="ARBA" id="ARBA00022475"/>
    </source>
</evidence>
<name>A0A4S2GWE0_9PROT</name>
<dbReference type="InterPro" id="IPR052029">
    <property type="entry name" value="PpiD_chaperone"/>
</dbReference>
<comment type="similarity">
    <text evidence="7">Belongs to the PpiD chaperone family.</text>
</comment>
<evidence type="ECO:0000256" key="4">
    <source>
        <dbReference type="ARBA" id="ARBA00022989"/>
    </source>
</evidence>
<keyword evidence="2" id="KW-1003">Cell membrane</keyword>
<dbReference type="Gene3D" id="1.10.4030.10">
    <property type="entry name" value="Porin chaperone SurA, peptide-binding domain"/>
    <property type="match status" value="1"/>
</dbReference>
<proteinExistence type="inferred from homology"/>
<feature type="region of interest" description="Disordered" evidence="8">
    <location>
        <begin position="43"/>
        <end position="72"/>
    </location>
</feature>
<feature type="region of interest" description="Disordered" evidence="8">
    <location>
        <begin position="1"/>
        <end position="20"/>
    </location>
</feature>
<feature type="transmembrane region" description="Helical" evidence="9">
    <location>
        <begin position="109"/>
        <end position="127"/>
    </location>
</feature>
<evidence type="ECO:0000256" key="3">
    <source>
        <dbReference type="ARBA" id="ARBA00022692"/>
    </source>
</evidence>
<protein>
    <recommendedName>
        <fullName evidence="10">PpiC domain-containing protein</fullName>
    </recommendedName>
</protein>
<dbReference type="GO" id="GO:0005886">
    <property type="term" value="C:plasma membrane"/>
    <property type="evidence" value="ECO:0007669"/>
    <property type="project" value="UniProtKB-SubCell"/>
</dbReference>
<keyword evidence="6" id="KW-0143">Chaperone</keyword>
<dbReference type="Proteomes" id="UP000308054">
    <property type="component" value="Unassembled WGS sequence"/>
</dbReference>
<keyword evidence="3 9" id="KW-0812">Transmembrane</keyword>
<dbReference type="Pfam" id="PF13145">
    <property type="entry name" value="Rotamase_2"/>
    <property type="match status" value="1"/>
</dbReference>
<evidence type="ECO:0000256" key="8">
    <source>
        <dbReference type="SAM" id="MobiDB-lite"/>
    </source>
</evidence>
<keyword evidence="5 9" id="KW-0472">Membrane</keyword>
<keyword evidence="12" id="KW-1185">Reference proteome</keyword>
<accession>A0A4S2GWE0</accession>
<comment type="subcellular location">
    <subcellularLocation>
        <location evidence="1">Cell membrane</location>
        <topology evidence="1">Single-pass type II membrane protein</topology>
    </subcellularLocation>
</comment>
<feature type="domain" description="PpiC" evidence="10">
    <location>
        <begin position="343"/>
        <end position="463"/>
    </location>
</feature>